<keyword evidence="2" id="KW-0812">Transmembrane</keyword>
<evidence type="ECO:0000256" key="2">
    <source>
        <dbReference type="SAM" id="Phobius"/>
    </source>
</evidence>
<feature type="compositionally biased region" description="Polar residues" evidence="1">
    <location>
        <begin position="256"/>
        <end position="274"/>
    </location>
</feature>
<feature type="compositionally biased region" description="Polar residues" evidence="1">
    <location>
        <begin position="230"/>
        <end position="239"/>
    </location>
</feature>
<keyword evidence="4" id="KW-1185">Reference proteome</keyword>
<accession>A0A2G5BJW6</accession>
<keyword evidence="2" id="KW-0472">Membrane</keyword>
<dbReference type="AlphaFoldDB" id="A0A2G5BJW6"/>
<dbReference type="EMBL" id="KZ303487">
    <property type="protein sequence ID" value="PIA19300.1"/>
    <property type="molecule type" value="Genomic_DNA"/>
</dbReference>
<reference evidence="3 4" key="1">
    <citation type="journal article" date="2015" name="Genome Biol. Evol.">
        <title>Phylogenomic analyses indicate that early fungi evolved digesting cell walls of algal ancestors of land plants.</title>
        <authorList>
            <person name="Chang Y."/>
            <person name="Wang S."/>
            <person name="Sekimoto S."/>
            <person name="Aerts A.L."/>
            <person name="Choi C."/>
            <person name="Clum A."/>
            <person name="LaButti K.M."/>
            <person name="Lindquist E.A."/>
            <person name="Yee Ngan C."/>
            <person name="Ohm R.A."/>
            <person name="Salamov A.A."/>
            <person name="Grigoriev I.V."/>
            <person name="Spatafora J.W."/>
            <person name="Berbee M.L."/>
        </authorList>
    </citation>
    <scope>NUCLEOTIDE SEQUENCE [LARGE SCALE GENOMIC DNA]</scope>
    <source>
        <strain evidence="3 4">NRRL 1564</strain>
    </source>
</reference>
<feature type="transmembrane region" description="Helical" evidence="2">
    <location>
        <begin position="63"/>
        <end position="84"/>
    </location>
</feature>
<sequence>MLGPLDYVAQQAFKGKLSTHEREVLERELLHEWLWGIAGFGVGGLVGYSLARRNPSKLVKLGVYSFNALLMSNVTMCISGYSSVRMLNNEARYPGIVAAIRELDQGGIRLRSPDPNDPEKGPTKSDLRRPGLARLPPQKVAEDRGDPQSEFSSEFDDSESPDYRQQEGQQYQFGNHNLRLGQQFQYHEFGNPNPPVGQQHQQPHWGNSSTWDAIRGVDDKQTNSWDRLRNQNTQQNATTDRLKDAFGNSAQHEHLGNTSDNNNKNRPSGSVFGT</sequence>
<organism evidence="3 4">
    <name type="scientific">Coemansia reversa (strain ATCC 12441 / NRRL 1564)</name>
    <dbReference type="NCBI Taxonomy" id="763665"/>
    <lineage>
        <taxon>Eukaryota</taxon>
        <taxon>Fungi</taxon>
        <taxon>Fungi incertae sedis</taxon>
        <taxon>Zoopagomycota</taxon>
        <taxon>Kickxellomycotina</taxon>
        <taxon>Kickxellomycetes</taxon>
        <taxon>Kickxellales</taxon>
        <taxon>Kickxellaceae</taxon>
        <taxon>Coemansia</taxon>
    </lineage>
</organism>
<evidence type="ECO:0000256" key="1">
    <source>
        <dbReference type="SAM" id="MobiDB-lite"/>
    </source>
</evidence>
<feature type="compositionally biased region" description="Polar residues" evidence="1">
    <location>
        <begin position="196"/>
        <end position="211"/>
    </location>
</feature>
<gene>
    <name evidence="3" type="ORF">COEREDRAFT_79247</name>
</gene>
<keyword evidence="2" id="KW-1133">Transmembrane helix</keyword>
<evidence type="ECO:0000313" key="4">
    <source>
        <dbReference type="Proteomes" id="UP000242474"/>
    </source>
</evidence>
<feature type="region of interest" description="Disordered" evidence="1">
    <location>
        <begin position="186"/>
        <end position="274"/>
    </location>
</feature>
<feature type="compositionally biased region" description="Basic and acidic residues" evidence="1">
    <location>
        <begin position="111"/>
        <end position="129"/>
    </location>
</feature>
<dbReference type="Proteomes" id="UP000242474">
    <property type="component" value="Unassembled WGS sequence"/>
</dbReference>
<name>A0A2G5BJW6_COERN</name>
<feature type="compositionally biased region" description="Basic and acidic residues" evidence="1">
    <location>
        <begin position="215"/>
        <end position="229"/>
    </location>
</feature>
<feature type="transmembrane region" description="Helical" evidence="2">
    <location>
        <begin position="33"/>
        <end position="51"/>
    </location>
</feature>
<proteinExistence type="predicted"/>
<feature type="region of interest" description="Disordered" evidence="1">
    <location>
        <begin position="107"/>
        <end position="167"/>
    </location>
</feature>
<dbReference type="OrthoDB" id="10462215at2759"/>
<evidence type="ECO:0000313" key="3">
    <source>
        <dbReference type="EMBL" id="PIA19300.1"/>
    </source>
</evidence>
<protein>
    <submittedName>
        <fullName evidence="3">Uncharacterized protein</fullName>
    </submittedName>
</protein>